<proteinExistence type="inferred from homology"/>
<gene>
    <name evidence="5" type="ORF">HNQ70_002443</name>
</gene>
<comment type="caution">
    <text evidence="5">The sequence shown here is derived from an EMBL/GenBank/DDBJ whole genome shotgun (WGS) entry which is preliminary data.</text>
</comment>
<dbReference type="PANTHER" id="PTHR44196">
    <property type="entry name" value="DEHYDROGENASE/REDUCTASE SDR FAMILY MEMBER 7B"/>
    <property type="match status" value="1"/>
</dbReference>
<dbReference type="GO" id="GO:0016020">
    <property type="term" value="C:membrane"/>
    <property type="evidence" value="ECO:0007669"/>
    <property type="project" value="TreeGrafter"/>
</dbReference>
<dbReference type="EMBL" id="JACHGB010000004">
    <property type="protein sequence ID" value="MBB5272429.1"/>
    <property type="molecule type" value="Genomic_DNA"/>
</dbReference>
<evidence type="ECO:0000256" key="1">
    <source>
        <dbReference type="ARBA" id="ARBA00006484"/>
    </source>
</evidence>
<dbReference type="SUPFAM" id="SSF51735">
    <property type="entry name" value="NAD(P)-binding Rossmann-fold domains"/>
    <property type="match status" value="1"/>
</dbReference>
<dbReference type="Proteomes" id="UP000532440">
    <property type="component" value="Unassembled WGS sequence"/>
</dbReference>
<evidence type="ECO:0000256" key="2">
    <source>
        <dbReference type="ARBA" id="ARBA00023002"/>
    </source>
</evidence>
<evidence type="ECO:0000256" key="3">
    <source>
        <dbReference type="RuleBase" id="RU000363"/>
    </source>
</evidence>
<dbReference type="AlphaFoldDB" id="A0A7W8M9T7"/>
<dbReference type="NCBIfam" id="NF004843">
    <property type="entry name" value="PRK06194.1"/>
    <property type="match status" value="1"/>
</dbReference>
<dbReference type="InterPro" id="IPR002347">
    <property type="entry name" value="SDR_fam"/>
</dbReference>
<feature type="domain" description="Ketoreductase" evidence="4">
    <location>
        <begin position="7"/>
        <end position="192"/>
    </location>
</feature>
<dbReference type="CDD" id="cd05233">
    <property type="entry name" value="SDR_c"/>
    <property type="match status" value="1"/>
</dbReference>
<evidence type="ECO:0000259" key="4">
    <source>
        <dbReference type="SMART" id="SM00822"/>
    </source>
</evidence>
<dbReference type="InterPro" id="IPR057326">
    <property type="entry name" value="KR_dom"/>
</dbReference>
<protein>
    <submittedName>
        <fullName evidence="5">NAD(P)-dependent dehydrogenase (Short-subunit alcohol dehydrogenase family)</fullName>
    </submittedName>
</protein>
<dbReference type="PRINTS" id="PR00080">
    <property type="entry name" value="SDRFAMILY"/>
</dbReference>
<dbReference type="PROSITE" id="PS00061">
    <property type="entry name" value="ADH_SHORT"/>
    <property type="match status" value="1"/>
</dbReference>
<sequence length="303" mass="32228">MKQITDGVAVITGGGSGLGKALAMSASRRAMKLVLADIQPEALDRTVQELRTRGTDAIGVAVDVSDPAAVEALADQAERRFGAVNLLFNNAGVTSGGPVWQSTEKDWDWVLGVNLKGVVNGVRSFTPRMLASAAADPAYEGCIVNTASMAGLITAPGMGIYSVSKHAVVALSECLHYDLQLVTTQLRAAVLCPSYVPTDIGQSERNRPAHLANSEAPTKAQLASRAAAQQAVSQGAISAEEVAEITFRAVEGERFYVFPSPETLPVFRARCGHVLDQTTPELPYELFPALKDRRDRLLAAARR</sequence>
<evidence type="ECO:0000313" key="6">
    <source>
        <dbReference type="Proteomes" id="UP000532440"/>
    </source>
</evidence>
<comment type="similarity">
    <text evidence="1 3">Belongs to the short-chain dehydrogenases/reductases (SDR) family.</text>
</comment>
<dbReference type="GO" id="GO:0016491">
    <property type="term" value="F:oxidoreductase activity"/>
    <property type="evidence" value="ECO:0007669"/>
    <property type="project" value="UniProtKB-KW"/>
</dbReference>
<dbReference type="InterPro" id="IPR020904">
    <property type="entry name" value="Sc_DH/Rdtase_CS"/>
</dbReference>
<reference evidence="5 6" key="1">
    <citation type="submission" date="2020-08" db="EMBL/GenBank/DDBJ databases">
        <title>Genomic Encyclopedia of Type Strains, Phase IV (KMG-IV): sequencing the most valuable type-strain genomes for metagenomic binning, comparative biology and taxonomic classification.</title>
        <authorList>
            <person name="Goeker M."/>
        </authorList>
    </citation>
    <scope>NUCLEOTIDE SEQUENCE [LARGE SCALE GENOMIC DNA]</scope>
    <source>
        <strain evidence="5 6">DSM 29781</strain>
    </source>
</reference>
<dbReference type="InterPro" id="IPR036291">
    <property type="entry name" value="NAD(P)-bd_dom_sf"/>
</dbReference>
<dbReference type="PRINTS" id="PR00081">
    <property type="entry name" value="GDHRDH"/>
</dbReference>
<evidence type="ECO:0000313" key="5">
    <source>
        <dbReference type="EMBL" id="MBB5272429.1"/>
    </source>
</evidence>
<name>A0A7W8M9T7_9BURK</name>
<keyword evidence="2" id="KW-0560">Oxidoreductase</keyword>
<dbReference type="SMART" id="SM00822">
    <property type="entry name" value="PKS_KR"/>
    <property type="match status" value="1"/>
</dbReference>
<dbReference type="RefSeq" id="WP_183967841.1">
    <property type="nucleotide sequence ID" value="NZ_BAABEW010000025.1"/>
</dbReference>
<organism evidence="5 6">
    <name type="scientific">Quisquiliibacterium transsilvanicum</name>
    <dbReference type="NCBI Taxonomy" id="1549638"/>
    <lineage>
        <taxon>Bacteria</taxon>
        <taxon>Pseudomonadati</taxon>
        <taxon>Pseudomonadota</taxon>
        <taxon>Betaproteobacteria</taxon>
        <taxon>Burkholderiales</taxon>
        <taxon>Burkholderiaceae</taxon>
        <taxon>Quisquiliibacterium</taxon>
    </lineage>
</organism>
<keyword evidence="6" id="KW-1185">Reference proteome</keyword>
<dbReference type="Pfam" id="PF00106">
    <property type="entry name" value="adh_short"/>
    <property type="match status" value="1"/>
</dbReference>
<dbReference type="PANTHER" id="PTHR44196:SF1">
    <property type="entry name" value="DEHYDROGENASE_REDUCTASE SDR FAMILY MEMBER 7B"/>
    <property type="match status" value="1"/>
</dbReference>
<accession>A0A7W8M9T7</accession>
<dbReference type="Gene3D" id="3.40.50.720">
    <property type="entry name" value="NAD(P)-binding Rossmann-like Domain"/>
    <property type="match status" value="1"/>
</dbReference>